<feature type="non-terminal residue" evidence="1">
    <location>
        <position position="1"/>
    </location>
</feature>
<proteinExistence type="predicted"/>
<protein>
    <submittedName>
        <fullName evidence="1">Uncharacterized protein</fullName>
    </submittedName>
</protein>
<comment type="caution">
    <text evidence="1">The sequence shown here is derived from an EMBL/GenBank/DDBJ whole genome shotgun (WGS) entry which is preliminary data.</text>
</comment>
<evidence type="ECO:0000313" key="2">
    <source>
        <dbReference type="Proteomes" id="UP001172681"/>
    </source>
</evidence>
<accession>A0AA39CYS8</accession>
<gene>
    <name evidence="1" type="ORF">H2204_004368</name>
</gene>
<organism evidence="1 2">
    <name type="scientific">Knufia peltigerae</name>
    <dbReference type="NCBI Taxonomy" id="1002370"/>
    <lineage>
        <taxon>Eukaryota</taxon>
        <taxon>Fungi</taxon>
        <taxon>Dikarya</taxon>
        <taxon>Ascomycota</taxon>
        <taxon>Pezizomycotina</taxon>
        <taxon>Eurotiomycetes</taxon>
        <taxon>Chaetothyriomycetidae</taxon>
        <taxon>Chaetothyriales</taxon>
        <taxon>Trichomeriaceae</taxon>
        <taxon>Knufia</taxon>
    </lineage>
</organism>
<feature type="non-terminal residue" evidence="1">
    <location>
        <position position="145"/>
    </location>
</feature>
<reference evidence="1" key="1">
    <citation type="submission" date="2022-10" db="EMBL/GenBank/DDBJ databases">
        <title>Culturing micro-colonial fungi from biological soil crusts in the Mojave desert and describing Neophaeococcomyces mojavensis, and introducing the new genera and species Taxawa tesnikishii.</title>
        <authorList>
            <person name="Kurbessoian T."/>
            <person name="Stajich J.E."/>
        </authorList>
    </citation>
    <scope>NUCLEOTIDE SEQUENCE</scope>
    <source>
        <strain evidence="1">TK_35</strain>
    </source>
</reference>
<evidence type="ECO:0000313" key="1">
    <source>
        <dbReference type="EMBL" id="KAJ9638597.1"/>
    </source>
</evidence>
<keyword evidence="2" id="KW-1185">Reference proteome</keyword>
<dbReference type="AlphaFoldDB" id="A0AA39CYS8"/>
<name>A0AA39CYS8_9EURO</name>
<dbReference type="Proteomes" id="UP001172681">
    <property type="component" value="Unassembled WGS sequence"/>
</dbReference>
<sequence length="145" mass="16174">VTEIPRRCRTTRVSFTFGNPGSLHHATCDCNLRLDPTTSFVFGRFTGRRRSPGNGPHPGSGPLDGLRRRHFQIVLGLGHDGGHRHALPHGDLFASHGRTTRASFGLGLGFHRPRWGEFVFCSHPGLDLQVRCQVEAVVEIYPRRM</sequence>
<dbReference type="EMBL" id="JAPDRN010000021">
    <property type="protein sequence ID" value="KAJ9638597.1"/>
    <property type="molecule type" value="Genomic_DNA"/>
</dbReference>